<feature type="compositionally biased region" description="Basic and acidic residues" evidence="1">
    <location>
        <begin position="64"/>
        <end position="78"/>
    </location>
</feature>
<organism evidence="2 3">
    <name type="scientific">Skeletonema marinoi</name>
    <dbReference type="NCBI Taxonomy" id="267567"/>
    <lineage>
        <taxon>Eukaryota</taxon>
        <taxon>Sar</taxon>
        <taxon>Stramenopiles</taxon>
        <taxon>Ochrophyta</taxon>
        <taxon>Bacillariophyta</taxon>
        <taxon>Coscinodiscophyceae</taxon>
        <taxon>Thalassiosirophycidae</taxon>
        <taxon>Thalassiosirales</taxon>
        <taxon>Skeletonemataceae</taxon>
        <taxon>Skeletonema</taxon>
        <taxon>Skeletonema marinoi-dohrnii complex</taxon>
    </lineage>
</organism>
<gene>
    <name evidence="2" type="ORF">QTG54_005857</name>
</gene>
<dbReference type="InterPro" id="IPR027417">
    <property type="entry name" value="P-loop_NTPase"/>
</dbReference>
<evidence type="ECO:0000256" key="1">
    <source>
        <dbReference type="SAM" id="MobiDB-lite"/>
    </source>
</evidence>
<accession>A0AAD8YDG7</accession>
<feature type="region of interest" description="Disordered" evidence="1">
    <location>
        <begin position="54"/>
        <end position="97"/>
    </location>
</feature>
<dbReference type="EMBL" id="JATAAI010000009">
    <property type="protein sequence ID" value="KAK1743236.1"/>
    <property type="molecule type" value="Genomic_DNA"/>
</dbReference>
<evidence type="ECO:0000313" key="2">
    <source>
        <dbReference type="EMBL" id="KAK1743236.1"/>
    </source>
</evidence>
<reference evidence="2" key="1">
    <citation type="submission" date="2023-06" db="EMBL/GenBank/DDBJ databases">
        <title>Survivors Of The Sea: Transcriptome response of Skeletonema marinoi to long-term dormancy.</title>
        <authorList>
            <person name="Pinder M.I.M."/>
            <person name="Kourtchenko O."/>
            <person name="Robertson E.K."/>
            <person name="Larsson T."/>
            <person name="Maumus F."/>
            <person name="Osuna-Cruz C.M."/>
            <person name="Vancaester E."/>
            <person name="Stenow R."/>
            <person name="Vandepoele K."/>
            <person name="Ploug H."/>
            <person name="Bruchert V."/>
            <person name="Godhe A."/>
            <person name="Topel M."/>
        </authorList>
    </citation>
    <scope>NUCLEOTIDE SEQUENCE</scope>
    <source>
        <strain evidence="2">R05AC</strain>
    </source>
</reference>
<dbReference type="SUPFAM" id="SSF52540">
    <property type="entry name" value="P-loop containing nucleoside triphosphate hydrolases"/>
    <property type="match status" value="1"/>
</dbReference>
<keyword evidence="3" id="KW-1185">Reference proteome</keyword>
<dbReference type="Gene3D" id="3.40.50.300">
    <property type="entry name" value="P-loop containing nucleotide triphosphate hydrolases"/>
    <property type="match status" value="1"/>
</dbReference>
<dbReference type="AlphaFoldDB" id="A0AAD8YDG7"/>
<evidence type="ECO:0000313" key="3">
    <source>
        <dbReference type="Proteomes" id="UP001224775"/>
    </source>
</evidence>
<evidence type="ECO:0008006" key="4">
    <source>
        <dbReference type="Google" id="ProtNLM"/>
    </source>
</evidence>
<proteinExistence type="predicted"/>
<sequence>MALLTTSSSSSVRRSSSSRLVKLLAVLLFLTLVTIQFSLVARLSKLSELDDPPRLHGGSKHIRHDGNKDTQSADRGAKDNTSLLQDEERLITPSTSDGTLQGKERLWQMLITRNVTQLYASYWNSVPHWDAVTNNIHRTAPIIHGLETCETFQKITSDSPSQRRIAPAGLFNTGTNLLSVLLEYNCQNPHRVEKFNGNAKRGHGNEWQTRWGKHTPARYRRTYSTSKNPKYSVDEVLPIVLVRNPYGWMKSMCRNPYTASWEGRSNSKTCPKLKKGNNQWNEVNVKFGPGQTHHKSLGHLFNDWYGDYFYSNSTKDDGNERNTTAPFPRLIIRFEDIIFFPQEVTEAVCKCAGGTLGHRADDKDVANGTFHYVVRSAKAGFGHGPQSHRNGLIDSWIRYGSVDPQSEYSPHDLALAQEVLDPLIMDAFAYS</sequence>
<dbReference type="Proteomes" id="UP001224775">
    <property type="component" value="Unassembled WGS sequence"/>
</dbReference>
<comment type="caution">
    <text evidence="2">The sequence shown here is derived from an EMBL/GenBank/DDBJ whole genome shotgun (WGS) entry which is preliminary data.</text>
</comment>
<protein>
    <recommendedName>
        <fullName evidence="4">Sulfotransferase domain-containing protein</fullName>
    </recommendedName>
</protein>
<name>A0AAD8YDG7_9STRA</name>